<dbReference type="PANTHER" id="PTHR36509">
    <property type="entry name" value="BLL3101 PROTEIN"/>
    <property type="match status" value="1"/>
</dbReference>
<dbReference type="InterPro" id="IPR037050">
    <property type="entry name" value="DUF1254_sf"/>
</dbReference>
<evidence type="ECO:0000313" key="3">
    <source>
        <dbReference type="EMBL" id="OHX68561.1"/>
    </source>
</evidence>
<keyword evidence="4" id="KW-1185">Reference proteome</keyword>
<accession>A0A1S1Z5P2</accession>
<dbReference type="STRING" id="915059.NH26_12800"/>
<evidence type="ECO:0000313" key="4">
    <source>
        <dbReference type="Proteomes" id="UP000179797"/>
    </source>
</evidence>
<organism evidence="3 4">
    <name type="scientific">Flammeovirga pacifica</name>
    <dbReference type="NCBI Taxonomy" id="915059"/>
    <lineage>
        <taxon>Bacteria</taxon>
        <taxon>Pseudomonadati</taxon>
        <taxon>Bacteroidota</taxon>
        <taxon>Cytophagia</taxon>
        <taxon>Cytophagales</taxon>
        <taxon>Flammeovirgaceae</taxon>
        <taxon>Flammeovirga</taxon>
    </lineage>
</organism>
<dbReference type="EMBL" id="JRYR02000001">
    <property type="protein sequence ID" value="OHX68561.1"/>
    <property type="molecule type" value="Genomic_DNA"/>
</dbReference>
<dbReference type="Gene3D" id="2.60.40.1610">
    <property type="entry name" value="Domain of unknown function DUF1254"/>
    <property type="match status" value="1"/>
</dbReference>
<comment type="caution">
    <text evidence="3">The sequence shown here is derived from an EMBL/GenBank/DDBJ whole genome shotgun (WGS) entry which is preliminary data.</text>
</comment>
<dbReference type="Gene3D" id="1.10.3360.10">
    <property type="entry name" value="VPA0735-like domain"/>
    <property type="match status" value="1"/>
</dbReference>
<dbReference type="InterPro" id="IPR037049">
    <property type="entry name" value="DUF1214_C_sf"/>
</dbReference>
<sequence length="487" mass="54720">MGPLAEAQDIKYKADVPEKILTPDVVETRQLGTLNFEDGVPTDKTVEKLYDNMDFYRGVESFMVGVPAASMYGYLEGMKQTGMDTYSLGIYKDMFDARSLWLTPNTTTLYGIAEINVKEGPTVLEVPSGVLGPVMDAYFRFVADVGFTGADQGKGGKYLFVPPGYKGELPNEGYHIVHTPTYRNGLLMRAFVIDRDIPKTVKHVEANWKLYPYSKAESVPEQHFVDLTGKQYNTIHANNFEFYEELNAAIQYEDQGAFGEGNAALWEGIGIVKGEEFNPDARMKEILVEAAAVGNATSRAVSFKPRDRRLYFYDDRQWFSPYAPENHEFRDVNNTIVTDWRTFMHYMAIGVTPAMAKSQVGVGSSYVFTAQDSNGETLSGDKVYSVTLPGPVPAKDFWSFTVYSNQHRSLLETNQRAAGMDSFQEGLEQNKDGSYTIWFSAEPPVGKENNWVQTIPGKSFSCIARLYGPLEPWFDKTWKPGDFVIEE</sequence>
<dbReference type="InterPro" id="IPR010679">
    <property type="entry name" value="DUF1254"/>
</dbReference>
<name>A0A1S1Z5P2_FLAPC</name>
<dbReference type="AlphaFoldDB" id="A0A1S1Z5P2"/>
<feature type="domain" description="DUF1254" evidence="2">
    <location>
        <begin position="98"/>
        <end position="212"/>
    </location>
</feature>
<dbReference type="Proteomes" id="UP000179797">
    <property type="component" value="Unassembled WGS sequence"/>
</dbReference>
<feature type="domain" description="DUF1214" evidence="1">
    <location>
        <begin position="365"/>
        <end position="470"/>
    </location>
</feature>
<gene>
    <name evidence="3" type="ORF">NH26_12800</name>
</gene>
<dbReference type="Pfam" id="PF06742">
    <property type="entry name" value="DUF1214"/>
    <property type="match status" value="1"/>
</dbReference>
<proteinExistence type="predicted"/>
<dbReference type="OrthoDB" id="272779at2"/>
<dbReference type="Gene3D" id="2.60.120.600">
    <property type="entry name" value="Domain of unknown function DUF1214, C-terminal domain"/>
    <property type="match status" value="1"/>
</dbReference>
<evidence type="ECO:0008006" key="5">
    <source>
        <dbReference type="Google" id="ProtNLM"/>
    </source>
</evidence>
<dbReference type="SUPFAM" id="SSF160935">
    <property type="entry name" value="VPA0735-like"/>
    <property type="match status" value="1"/>
</dbReference>
<evidence type="ECO:0000259" key="2">
    <source>
        <dbReference type="Pfam" id="PF06863"/>
    </source>
</evidence>
<protein>
    <recommendedName>
        <fullName evidence="5">DUF1254 domain-containing protein</fullName>
    </recommendedName>
</protein>
<dbReference type="Pfam" id="PF06863">
    <property type="entry name" value="DUF1254"/>
    <property type="match status" value="1"/>
</dbReference>
<dbReference type="PANTHER" id="PTHR36509:SF3">
    <property type="entry name" value="SIGNAL PEPTIDE PROTEIN"/>
    <property type="match status" value="1"/>
</dbReference>
<reference evidence="3 4" key="1">
    <citation type="journal article" date="2012" name="Int. J. Syst. Evol. Microbiol.">
        <title>Flammeovirga pacifica sp. nov., isolated from deep-sea sediment.</title>
        <authorList>
            <person name="Xu H."/>
            <person name="Fu Y."/>
            <person name="Yang N."/>
            <person name="Ding Z."/>
            <person name="Lai Q."/>
            <person name="Zeng R."/>
        </authorList>
    </citation>
    <scope>NUCLEOTIDE SEQUENCE [LARGE SCALE GENOMIC DNA]</scope>
    <source>
        <strain evidence="4">DSM 24597 / LMG 26175 / WPAGA1</strain>
    </source>
</reference>
<evidence type="ECO:0000259" key="1">
    <source>
        <dbReference type="Pfam" id="PF06742"/>
    </source>
</evidence>
<dbReference type="InterPro" id="IPR010621">
    <property type="entry name" value="DUF1214"/>
</dbReference>